<proteinExistence type="predicted"/>
<dbReference type="AlphaFoldDB" id="A0A9P5PGV0"/>
<feature type="region of interest" description="Disordered" evidence="1">
    <location>
        <begin position="1"/>
        <end position="29"/>
    </location>
</feature>
<organism evidence="2 3">
    <name type="scientific">Rhodocollybia butyracea</name>
    <dbReference type="NCBI Taxonomy" id="206335"/>
    <lineage>
        <taxon>Eukaryota</taxon>
        <taxon>Fungi</taxon>
        <taxon>Dikarya</taxon>
        <taxon>Basidiomycota</taxon>
        <taxon>Agaricomycotina</taxon>
        <taxon>Agaricomycetes</taxon>
        <taxon>Agaricomycetidae</taxon>
        <taxon>Agaricales</taxon>
        <taxon>Marasmiineae</taxon>
        <taxon>Omphalotaceae</taxon>
        <taxon>Rhodocollybia</taxon>
    </lineage>
</organism>
<protein>
    <submittedName>
        <fullName evidence="2">Uncharacterized protein</fullName>
    </submittedName>
</protein>
<name>A0A9P5PGV0_9AGAR</name>
<dbReference type="EMBL" id="JADNRY010000188">
    <property type="protein sequence ID" value="KAF9061865.1"/>
    <property type="molecule type" value="Genomic_DNA"/>
</dbReference>
<reference evidence="2" key="1">
    <citation type="submission" date="2020-11" db="EMBL/GenBank/DDBJ databases">
        <authorList>
            <consortium name="DOE Joint Genome Institute"/>
            <person name="Ahrendt S."/>
            <person name="Riley R."/>
            <person name="Andreopoulos W."/>
            <person name="Labutti K."/>
            <person name="Pangilinan J."/>
            <person name="Ruiz-Duenas F.J."/>
            <person name="Barrasa J.M."/>
            <person name="Sanchez-Garcia M."/>
            <person name="Camarero S."/>
            <person name="Miyauchi S."/>
            <person name="Serrano A."/>
            <person name="Linde D."/>
            <person name="Babiker R."/>
            <person name="Drula E."/>
            <person name="Ayuso-Fernandez I."/>
            <person name="Pacheco R."/>
            <person name="Padilla G."/>
            <person name="Ferreira P."/>
            <person name="Barriuso J."/>
            <person name="Kellner H."/>
            <person name="Castanera R."/>
            <person name="Alfaro M."/>
            <person name="Ramirez L."/>
            <person name="Pisabarro A.G."/>
            <person name="Kuo A."/>
            <person name="Tritt A."/>
            <person name="Lipzen A."/>
            <person name="He G."/>
            <person name="Yan M."/>
            <person name="Ng V."/>
            <person name="Cullen D."/>
            <person name="Martin F."/>
            <person name="Rosso M.-N."/>
            <person name="Henrissat B."/>
            <person name="Hibbett D."/>
            <person name="Martinez A.T."/>
            <person name="Grigoriev I.V."/>
        </authorList>
    </citation>
    <scope>NUCLEOTIDE SEQUENCE</scope>
    <source>
        <strain evidence="2">AH 40177</strain>
    </source>
</reference>
<evidence type="ECO:0000313" key="2">
    <source>
        <dbReference type="EMBL" id="KAF9061865.1"/>
    </source>
</evidence>
<evidence type="ECO:0000313" key="3">
    <source>
        <dbReference type="Proteomes" id="UP000772434"/>
    </source>
</evidence>
<sequence>MSSNADSIPDNTGADKQAGESKPSEGELGVVKKLIPPYGTQGFSNQSYQVESTDWNLDVYAYRQAKSDDVTVVVLHSGINSDFGLNIFTLSTTPPAENQVHYPVGYDSMVGDKYSCVEKNPVPFEIQYKTGFILDSKYIVDDSDPRYLVFKQRPGRIYGLSVFNTSYKAGSSIFIELKKDIPPDEIGDPFGPHTGRVEISV</sequence>
<evidence type="ECO:0000256" key="1">
    <source>
        <dbReference type="SAM" id="MobiDB-lite"/>
    </source>
</evidence>
<accession>A0A9P5PGV0</accession>
<dbReference type="Proteomes" id="UP000772434">
    <property type="component" value="Unassembled WGS sequence"/>
</dbReference>
<gene>
    <name evidence="2" type="ORF">BDP27DRAFT_1337467</name>
</gene>
<keyword evidence="3" id="KW-1185">Reference proteome</keyword>
<comment type="caution">
    <text evidence="2">The sequence shown here is derived from an EMBL/GenBank/DDBJ whole genome shotgun (WGS) entry which is preliminary data.</text>
</comment>
<feature type="compositionally biased region" description="Polar residues" evidence="1">
    <location>
        <begin position="1"/>
        <end position="10"/>
    </location>
</feature>